<dbReference type="InterPro" id="IPR003439">
    <property type="entry name" value="ABC_transporter-like_ATP-bd"/>
</dbReference>
<keyword evidence="6" id="KW-1185">Reference proteome</keyword>
<dbReference type="PROSITE" id="PS50893">
    <property type="entry name" value="ABC_TRANSPORTER_2"/>
    <property type="match status" value="1"/>
</dbReference>
<evidence type="ECO:0000256" key="2">
    <source>
        <dbReference type="ARBA" id="ARBA00022741"/>
    </source>
</evidence>
<dbReference type="RefSeq" id="WP_264139230.1">
    <property type="nucleotide sequence ID" value="NZ_JAOYOD010000001.1"/>
</dbReference>
<dbReference type="GO" id="GO:0005524">
    <property type="term" value="F:ATP binding"/>
    <property type="evidence" value="ECO:0007669"/>
    <property type="project" value="UniProtKB-KW"/>
</dbReference>
<protein>
    <submittedName>
        <fullName evidence="5">ATP-binding cassette domain-containing protein</fullName>
    </submittedName>
</protein>
<evidence type="ECO:0000313" key="6">
    <source>
        <dbReference type="Proteomes" id="UP001300692"/>
    </source>
</evidence>
<accession>A0ABT3CXD9</accession>
<evidence type="ECO:0000256" key="1">
    <source>
        <dbReference type="ARBA" id="ARBA00022448"/>
    </source>
</evidence>
<organism evidence="5 6">
    <name type="scientific">Reichenbachiella ulvae</name>
    <dbReference type="NCBI Taxonomy" id="2980104"/>
    <lineage>
        <taxon>Bacteria</taxon>
        <taxon>Pseudomonadati</taxon>
        <taxon>Bacteroidota</taxon>
        <taxon>Cytophagia</taxon>
        <taxon>Cytophagales</taxon>
        <taxon>Reichenbachiellaceae</taxon>
        <taxon>Reichenbachiella</taxon>
    </lineage>
</organism>
<dbReference type="Gene3D" id="3.40.50.300">
    <property type="entry name" value="P-loop containing nucleotide triphosphate hydrolases"/>
    <property type="match status" value="1"/>
</dbReference>
<dbReference type="InterPro" id="IPR051782">
    <property type="entry name" value="ABC_Transporter_VariousFunc"/>
</dbReference>
<name>A0ABT3CXD9_9BACT</name>
<dbReference type="InterPro" id="IPR003593">
    <property type="entry name" value="AAA+_ATPase"/>
</dbReference>
<dbReference type="EMBL" id="JAOYOD010000001">
    <property type="protein sequence ID" value="MCV9388368.1"/>
    <property type="molecule type" value="Genomic_DNA"/>
</dbReference>
<dbReference type="SMART" id="SM00382">
    <property type="entry name" value="AAA"/>
    <property type="match status" value="1"/>
</dbReference>
<dbReference type="CDD" id="cd03230">
    <property type="entry name" value="ABC_DR_subfamily_A"/>
    <property type="match status" value="1"/>
</dbReference>
<dbReference type="Proteomes" id="UP001300692">
    <property type="component" value="Unassembled WGS sequence"/>
</dbReference>
<keyword evidence="2" id="KW-0547">Nucleotide-binding</keyword>
<keyword evidence="1" id="KW-0813">Transport</keyword>
<evidence type="ECO:0000256" key="3">
    <source>
        <dbReference type="ARBA" id="ARBA00022840"/>
    </source>
</evidence>
<evidence type="ECO:0000259" key="4">
    <source>
        <dbReference type="PROSITE" id="PS50893"/>
    </source>
</evidence>
<sequence length="224" mass="25372">MISIKNLKVKYDQPVLDDLSLDLEAGCVHGLVGVNGSGKTTLLNTLFGLTKSGSGSVLFNGQPMTKESCSFLPTENFYYSYITGREYLSLFKTAHFELDKWKELFHLPLDERVETYSTGMKKKLSLLAIIGQDKEVIMLDEPYNGLDMESAQILQMILERLKKKKTVIVTSHIIQSLTRVCDWIHHLEKGRIKNSVGNDQFDELETAIAENIKSRNNDLLNELL</sequence>
<dbReference type="InterPro" id="IPR027417">
    <property type="entry name" value="P-loop_NTPase"/>
</dbReference>
<gene>
    <name evidence="5" type="ORF">N7U62_16920</name>
</gene>
<keyword evidence="3 5" id="KW-0067">ATP-binding</keyword>
<reference evidence="5 6" key="1">
    <citation type="submission" date="2022-10" db="EMBL/GenBank/DDBJ databases">
        <title>Comparative genomics and taxonomic characterization of three novel marine species of genus Reichenbachiella exhibiting antioxidant and polysaccharide degradation activities.</title>
        <authorList>
            <person name="Muhammad N."/>
            <person name="Lee Y.-J."/>
            <person name="Ko J."/>
            <person name="Kim S.-G."/>
        </authorList>
    </citation>
    <scope>NUCLEOTIDE SEQUENCE [LARGE SCALE GENOMIC DNA]</scope>
    <source>
        <strain evidence="5 6">ABR2-5</strain>
    </source>
</reference>
<feature type="domain" description="ABC transporter" evidence="4">
    <location>
        <begin position="1"/>
        <end position="214"/>
    </location>
</feature>
<evidence type="ECO:0000313" key="5">
    <source>
        <dbReference type="EMBL" id="MCV9388368.1"/>
    </source>
</evidence>
<proteinExistence type="predicted"/>
<dbReference type="Pfam" id="PF00005">
    <property type="entry name" value="ABC_tran"/>
    <property type="match status" value="1"/>
</dbReference>
<comment type="caution">
    <text evidence="5">The sequence shown here is derived from an EMBL/GenBank/DDBJ whole genome shotgun (WGS) entry which is preliminary data.</text>
</comment>
<dbReference type="PANTHER" id="PTHR42939">
    <property type="entry name" value="ABC TRANSPORTER ATP-BINDING PROTEIN ALBC-RELATED"/>
    <property type="match status" value="1"/>
</dbReference>
<dbReference type="SUPFAM" id="SSF52540">
    <property type="entry name" value="P-loop containing nucleoside triphosphate hydrolases"/>
    <property type="match status" value="1"/>
</dbReference>
<dbReference type="PANTHER" id="PTHR42939:SF1">
    <property type="entry name" value="ABC TRANSPORTER ATP-BINDING PROTEIN ALBC-RELATED"/>
    <property type="match status" value="1"/>
</dbReference>